<dbReference type="AlphaFoldDB" id="A0AAD6XVJ5"/>
<evidence type="ECO:0000313" key="2">
    <source>
        <dbReference type="EMBL" id="KAJ7189368.1"/>
    </source>
</evidence>
<gene>
    <name evidence="2" type="ORF">GGX14DRAFT_485155</name>
</gene>
<name>A0AAD6XVJ5_9AGAR</name>
<dbReference type="EMBL" id="JARJCW010000180">
    <property type="protein sequence ID" value="KAJ7189368.1"/>
    <property type="molecule type" value="Genomic_DNA"/>
</dbReference>
<accession>A0AAD6XVJ5</accession>
<keyword evidence="3" id="KW-1185">Reference proteome</keyword>
<feature type="region of interest" description="Disordered" evidence="1">
    <location>
        <begin position="295"/>
        <end position="314"/>
    </location>
</feature>
<sequence>MAPSRLLFPPETLALFHAPVARAGPANITIDDTDTRYFTFDQVPIDNPPSWAAISPTAPCVYCSAQPPTADIYNQTWHDGEEGSTGSFTFQGSAVYIYGIDLAHPANISFALGGTTAYHYYNGTAQFVFNALFFSAHGLDEDSNHTVSWVFDKSDVNGTTGLIDYAVFTTTSTVGSSVGSSRRRRRRTADDGSERDAGPRVRRLRENRAAQFPPSVGSATEPLPPGGAMSVISEPQTIVGYTEKPLEVDTSPPGSLKTQCGFPTSDTMVQPVWTVISDPSTTSAMARSSSAVTGSTSFLRRDEESVSLAPTMSTEPREALESRLEFLEAQMELHLSSPQLVSHPPPYQLAHADESMSGEVGSVWQGA</sequence>
<evidence type="ECO:0000313" key="3">
    <source>
        <dbReference type="Proteomes" id="UP001219525"/>
    </source>
</evidence>
<dbReference type="Proteomes" id="UP001219525">
    <property type="component" value="Unassembled WGS sequence"/>
</dbReference>
<protein>
    <submittedName>
        <fullName evidence="2">Uncharacterized protein</fullName>
    </submittedName>
</protein>
<feature type="region of interest" description="Disordered" evidence="1">
    <location>
        <begin position="174"/>
        <end position="226"/>
    </location>
</feature>
<proteinExistence type="predicted"/>
<feature type="compositionally biased region" description="Basic and acidic residues" evidence="1">
    <location>
        <begin position="188"/>
        <end position="208"/>
    </location>
</feature>
<evidence type="ECO:0000256" key="1">
    <source>
        <dbReference type="SAM" id="MobiDB-lite"/>
    </source>
</evidence>
<comment type="caution">
    <text evidence="2">The sequence shown here is derived from an EMBL/GenBank/DDBJ whole genome shotgun (WGS) entry which is preliminary data.</text>
</comment>
<reference evidence="2" key="1">
    <citation type="submission" date="2023-03" db="EMBL/GenBank/DDBJ databases">
        <title>Massive genome expansion in bonnet fungi (Mycena s.s.) driven by repeated elements and novel gene families across ecological guilds.</title>
        <authorList>
            <consortium name="Lawrence Berkeley National Laboratory"/>
            <person name="Harder C.B."/>
            <person name="Miyauchi S."/>
            <person name="Viragh M."/>
            <person name="Kuo A."/>
            <person name="Thoen E."/>
            <person name="Andreopoulos B."/>
            <person name="Lu D."/>
            <person name="Skrede I."/>
            <person name="Drula E."/>
            <person name="Henrissat B."/>
            <person name="Morin E."/>
            <person name="Kohler A."/>
            <person name="Barry K."/>
            <person name="LaButti K."/>
            <person name="Morin E."/>
            <person name="Salamov A."/>
            <person name="Lipzen A."/>
            <person name="Mereny Z."/>
            <person name="Hegedus B."/>
            <person name="Baldrian P."/>
            <person name="Stursova M."/>
            <person name="Weitz H."/>
            <person name="Taylor A."/>
            <person name="Grigoriev I.V."/>
            <person name="Nagy L.G."/>
            <person name="Martin F."/>
            <person name="Kauserud H."/>
        </authorList>
    </citation>
    <scope>NUCLEOTIDE SEQUENCE</scope>
    <source>
        <strain evidence="2">9144</strain>
    </source>
</reference>
<organism evidence="2 3">
    <name type="scientific">Mycena pura</name>
    <dbReference type="NCBI Taxonomy" id="153505"/>
    <lineage>
        <taxon>Eukaryota</taxon>
        <taxon>Fungi</taxon>
        <taxon>Dikarya</taxon>
        <taxon>Basidiomycota</taxon>
        <taxon>Agaricomycotina</taxon>
        <taxon>Agaricomycetes</taxon>
        <taxon>Agaricomycetidae</taxon>
        <taxon>Agaricales</taxon>
        <taxon>Marasmiineae</taxon>
        <taxon>Mycenaceae</taxon>
        <taxon>Mycena</taxon>
    </lineage>
</organism>